<evidence type="ECO:0000256" key="8">
    <source>
        <dbReference type="ARBA" id="ARBA00022840"/>
    </source>
</evidence>
<keyword evidence="7 11" id="KW-0547">Nucleotide-binding</keyword>
<reference evidence="15 16" key="1">
    <citation type="submission" date="2018-06" db="EMBL/GenBank/DDBJ databases">
        <authorList>
            <consortium name="Pathogen Informatics"/>
            <person name="Doyle S."/>
        </authorList>
    </citation>
    <scope>NUCLEOTIDE SEQUENCE [LARGE SCALE GENOMIC DNA]</scope>
    <source>
        <strain evidence="15 16">NCTC12410</strain>
    </source>
</reference>
<protein>
    <recommendedName>
        <fullName evidence="11">tRNA dimethylallyltransferase</fullName>
        <ecNumber evidence="11">2.5.1.75</ecNumber>
    </recommendedName>
    <alternativeName>
        <fullName evidence="11">Dimethylallyl diphosphate:tRNA dimethylallyltransferase</fullName>
        <shortName evidence="11">DMAPP:tRNA dimethylallyltransferase</shortName>
        <shortName evidence="11">DMATase</shortName>
    </alternativeName>
    <alternativeName>
        <fullName evidence="11">Isopentenyl-diphosphate:tRNA isopentenyltransferase</fullName>
        <shortName evidence="11">IPP transferase</shortName>
        <shortName evidence="11">IPPT</shortName>
        <shortName evidence="11">IPTase</shortName>
    </alternativeName>
</protein>
<dbReference type="GO" id="GO:0005524">
    <property type="term" value="F:ATP binding"/>
    <property type="evidence" value="ECO:0007669"/>
    <property type="project" value="UniProtKB-UniRule"/>
</dbReference>
<evidence type="ECO:0000313" key="15">
    <source>
        <dbReference type="EMBL" id="STO97939.1"/>
    </source>
</evidence>
<keyword evidence="8 11" id="KW-0067">ATP-binding</keyword>
<dbReference type="GO" id="GO:0006400">
    <property type="term" value="P:tRNA modification"/>
    <property type="evidence" value="ECO:0007669"/>
    <property type="project" value="TreeGrafter"/>
</dbReference>
<dbReference type="RefSeq" id="WP_115012128.1">
    <property type="nucleotide sequence ID" value="NZ_UGHV01000001.1"/>
</dbReference>
<evidence type="ECO:0000256" key="3">
    <source>
        <dbReference type="ARBA" id="ARBA00005842"/>
    </source>
</evidence>
<evidence type="ECO:0000256" key="10">
    <source>
        <dbReference type="ARBA" id="ARBA00049563"/>
    </source>
</evidence>
<dbReference type="Gene3D" id="1.10.287.890">
    <property type="entry name" value="Crystal structure of tRNA isopentenylpyrophosphate transferase (bh2366) domain"/>
    <property type="match status" value="1"/>
</dbReference>
<evidence type="ECO:0000256" key="12">
    <source>
        <dbReference type="RuleBase" id="RU003783"/>
    </source>
</evidence>
<keyword evidence="6 11" id="KW-0819">tRNA processing</keyword>
<dbReference type="InterPro" id="IPR027417">
    <property type="entry name" value="P-loop_NTPase"/>
</dbReference>
<dbReference type="InterPro" id="IPR018022">
    <property type="entry name" value="IPT"/>
</dbReference>
<dbReference type="SUPFAM" id="SSF52540">
    <property type="entry name" value="P-loop containing nucleoside triphosphate hydrolases"/>
    <property type="match status" value="1"/>
</dbReference>
<name>A0A377J6J8_9HELI</name>
<feature type="region of interest" description="Interaction with substrate tRNA" evidence="11">
    <location>
        <begin position="48"/>
        <end position="51"/>
    </location>
</feature>
<dbReference type="NCBIfam" id="TIGR00174">
    <property type="entry name" value="miaA"/>
    <property type="match status" value="1"/>
</dbReference>
<dbReference type="EMBL" id="UGHV01000001">
    <property type="protein sequence ID" value="STO97939.1"/>
    <property type="molecule type" value="Genomic_DNA"/>
</dbReference>
<feature type="binding site" evidence="11">
    <location>
        <begin position="25"/>
        <end position="30"/>
    </location>
    <ligand>
        <name>substrate</name>
    </ligand>
</feature>
<evidence type="ECO:0000256" key="1">
    <source>
        <dbReference type="ARBA" id="ARBA00001946"/>
    </source>
</evidence>
<evidence type="ECO:0000256" key="2">
    <source>
        <dbReference type="ARBA" id="ARBA00003213"/>
    </source>
</evidence>
<evidence type="ECO:0000256" key="14">
    <source>
        <dbReference type="RuleBase" id="RU003785"/>
    </source>
</evidence>
<comment type="similarity">
    <text evidence="3 11 14">Belongs to the IPP transferase family.</text>
</comment>
<evidence type="ECO:0000256" key="4">
    <source>
        <dbReference type="ARBA" id="ARBA00011245"/>
    </source>
</evidence>
<feature type="binding site" evidence="11">
    <location>
        <begin position="23"/>
        <end position="30"/>
    </location>
    <ligand>
        <name>ATP</name>
        <dbReference type="ChEBI" id="CHEBI:30616"/>
    </ligand>
</feature>
<comment type="function">
    <text evidence="2 11 13">Catalyzes the transfer of a dimethylallyl group onto the adenine at position 37 in tRNAs that read codons beginning with uridine, leading to the formation of N6-(dimethylallyl)adenosine (i(6)A).</text>
</comment>
<proteinExistence type="inferred from homology"/>
<feature type="site" description="Interaction with substrate tRNA" evidence="11">
    <location>
        <position position="128"/>
    </location>
</feature>
<dbReference type="InterPro" id="IPR039657">
    <property type="entry name" value="Dimethylallyltransferase"/>
</dbReference>
<dbReference type="Gene3D" id="1.10.20.140">
    <property type="match status" value="1"/>
</dbReference>
<evidence type="ECO:0000256" key="9">
    <source>
        <dbReference type="ARBA" id="ARBA00022842"/>
    </source>
</evidence>
<evidence type="ECO:0000256" key="5">
    <source>
        <dbReference type="ARBA" id="ARBA00022679"/>
    </source>
</evidence>
<feature type="site" description="Interaction with substrate tRNA" evidence="11">
    <location>
        <position position="112"/>
    </location>
</feature>
<evidence type="ECO:0000313" key="16">
    <source>
        <dbReference type="Proteomes" id="UP000254841"/>
    </source>
</evidence>
<keyword evidence="9 11" id="KW-0460">Magnesium</keyword>
<evidence type="ECO:0000256" key="13">
    <source>
        <dbReference type="RuleBase" id="RU003784"/>
    </source>
</evidence>
<organism evidence="15 16">
    <name type="scientific">Helicobacter canis</name>
    <dbReference type="NCBI Taxonomy" id="29419"/>
    <lineage>
        <taxon>Bacteria</taxon>
        <taxon>Pseudomonadati</taxon>
        <taxon>Campylobacterota</taxon>
        <taxon>Epsilonproteobacteria</taxon>
        <taxon>Campylobacterales</taxon>
        <taxon>Helicobacteraceae</taxon>
        <taxon>Helicobacter</taxon>
    </lineage>
</organism>
<dbReference type="PANTHER" id="PTHR11088:SF60">
    <property type="entry name" value="TRNA DIMETHYLALLYLTRANSFERASE"/>
    <property type="match status" value="1"/>
</dbReference>
<evidence type="ECO:0000256" key="11">
    <source>
        <dbReference type="HAMAP-Rule" id="MF_00185"/>
    </source>
</evidence>
<accession>A0A377J6J8</accession>
<evidence type="ECO:0000256" key="6">
    <source>
        <dbReference type="ARBA" id="ARBA00022694"/>
    </source>
</evidence>
<dbReference type="HAMAP" id="MF_00185">
    <property type="entry name" value="IPP_trans"/>
    <property type="match status" value="1"/>
</dbReference>
<keyword evidence="5 11" id="KW-0808">Transferase</keyword>
<dbReference type="OrthoDB" id="9776390at2"/>
<comment type="subunit">
    <text evidence="4 11">Monomer.</text>
</comment>
<dbReference type="Pfam" id="PF01715">
    <property type="entry name" value="IPPT"/>
    <property type="match status" value="1"/>
</dbReference>
<dbReference type="GO" id="GO:0052381">
    <property type="term" value="F:tRNA dimethylallyltransferase activity"/>
    <property type="evidence" value="ECO:0007669"/>
    <property type="project" value="UniProtKB-UniRule"/>
</dbReference>
<comment type="cofactor">
    <cofactor evidence="1 11">
        <name>Mg(2+)</name>
        <dbReference type="ChEBI" id="CHEBI:18420"/>
    </cofactor>
</comment>
<dbReference type="PANTHER" id="PTHR11088">
    <property type="entry name" value="TRNA DIMETHYLALLYLTRANSFERASE"/>
    <property type="match status" value="1"/>
</dbReference>
<comment type="catalytic activity">
    <reaction evidence="10 11 12">
        <text>adenosine(37) in tRNA + dimethylallyl diphosphate = N(6)-dimethylallyladenosine(37) in tRNA + diphosphate</text>
        <dbReference type="Rhea" id="RHEA:26482"/>
        <dbReference type="Rhea" id="RHEA-COMP:10162"/>
        <dbReference type="Rhea" id="RHEA-COMP:10375"/>
        <dbReference type="ChEBI" id="CHEBI:33019"/>
        <dbReference type="ChEBI" id="CHEBI:57623"/>
        <dbReference type="ChEBI" id="CHEBI:74411"/>
        <dbReference type="ChEBI" id="CHEBI:74415"/>
        <dbReference type="EC" id="2.5.1.75"/>
    </reaction>
</comment>
<sequence length="309" mass="34234">MSQSKPLESTFAPHTPTILALVAPTASGKTELAIELATALDAEIFSIDSLSIYKHINIASAKPSQKALSQIPHHAINMLEPSEHCSAEVFCTLFAQALQACQKEFLLIVGGSGFYLSCLYEGLSAMPRLSQEEQAGIEERIRNLASPYAFLADIDPQSAQSIAPSDTYRVQKLLSIYFATQLAPSVYFATHTRSPLIPKPPIYTIHTPKPELHARIEARTKAMLDSGLLDEARFLLENYGRSIQPFKAIGLKECLDYFDGELESSELEPLIATHTRQLAKRQATYIRAKFPSAQVESSEKLYDRIMCEI</sequence>
<evidence type="ECO:0000256" key="7">
    <source>
        <dbReference type="ARBA" id="ARBA00022741"/>
    </source>
</evidence>
<comment type="caution">
    <text evidence="11">Lacks conserved residue(s) required for the propagation of feature annotation.</text>
</comment>
<dbReference type="Proteomes" id="UP000254841">
    <property type="component" value="Unassembled WGS sequence"/>
</dbReference>
<dbReference type="EC" id="2.5.1.75" evidence="11"/>
<dbReference type="Gene3D" id="3.40.50.300">
    <property type="entry name" value="P-loop containing nucleotide triphosphate hydrolases"/>
    <property type="match status" value="1"/>
</dbReference>
<gene>
    <name evidence="11 15" type="primary">miaA</name>
    <name evidence="15" type="ORF">NCTC12410_01780</name>
</gene>
<dbReference type="AlphaFoldDB" id="A0A377J6J8"/>